<dbReference type="InterPro" id="IPR005077">
    <property type="entry name" value="Peptidase_C11"/>
</dbReference>
<feature type="region of interest" description="Disordered" evidence="1">
    <location>
        <begin position="617"/>
        <end position="639"/>
    </location>
</feature>
<feature type="region of interest" description="Disordered" evidence="1">
    <location>
        <begin position="174"/>
        <end position="194"/>
    </location>
</feature>
<dbReference type="Gene3D" id="3.40.50.11970">
    <property type="match status" value="1"/>
</dbReference>
<reference evidence="2 3" key="1">
    <citation type="journal article" date="2023" name="Commun. Biol.">
        <title>Reorganization of the ancestral sex-determining regions during the evolution of trioecy in Pleodorina starrii.</title>
        <authorList>
            <person name="Takahashi K."/>
            <person name="Suzuki S."/>
            <person name="Kawai-Toyooka H."/>
            <person name="Yamamoto K."/>
            <person name="Hamaji T."/>
            <person name="Ootsuki R."/>
            <person name="Yamaguchi H."/>
            <person name="Kawachi M."/>
            <person name="Higashiyama T."/>
            <person name="Nozaki H."/>
        </authorList>
    </citation>
    <scope>NUCLEOTIDE SEQUENCE [LARGE SCALE GENOMIC DNA]</scope>
    <source>
        <strain evidence="2 3">NIES-4479</strain>
    </source>
</reference>
<keyword evidence="3" id="KW-1185">Reference proteome</keyword>
<dbReference type="EMBL" id="BRXU01000095">
    <property type="protein sequence ID" value="GLC63142.1"/>
    <property type="molecule type" value="Genomic_DNA"/>
</dbReference>
<protein>
    <submittedName>
        <fullName evidence="2">Uncharacterized protein</fullName>
    </submittedName>
</protein>
<dbReference type="PANTHER" id="PTHR37835">
    <property type="entry name" value="ALPHA-CLOSTRIPAIN"/>
    <property type="match status" value="1"/>
</dbReference>
<evidence type="ECO:0000256" key="1">
    <source>
        <dbReference type="SAM" id="MobiDB-lite"/>
    </source>
</evidence>
<dbReference type="PANTHER" id="PTHR37835:SF1">
    <property type="entry name" value="ALPHA-CLOSTRIPAIN"/>
    <property type="match status" value="1"/>
</dbReference>
<feature type="compositionally biased region" description="Low complexity" evidence="1">
    <location>
        <begin position="32"/>
        <end position="81"/>
    </location>
</feature>
<name>A0A9W6C4U2_9CHLO</name>
<feature type="region of interest" description="Disordered" evidence="1">
    <location>
        <begin position="32"/>
        <end position="118"/>
    </location>
</feature>
<gene>
    <name evidence="2" type="primary">PLESTB004295</name>
    <name evidence="2" type="ORF">PLESTB_001986000</name>
</gene>
<proteinExistence type="predicted"/>
<evidence type="ECO:0000313" key="2">
    <source>
        <dbReference type="EMBL" id="GLC63142.1"/>
    </source>
</evidence>
<dbReference type="Pfam" id="PF03415">
    <property type="entry name" value="Peptidase_C11"/>
    <property type="match status" value="1"/>
</dbReference>
<dbReference type="AlphaFoldDB" id="A0A9W6C4U2"/>
<comment type="caution">
    <text evidence="2">The sequence shown here is derived from an EMBL/GenBank/DDBJ whole genome shotgun (WGS) entry which is preliminary data.</text>
</comment>
<accession>A0A9W6C4U2</accession>
<dbReference type="Proteomes" id="UP001165080">
    <property type="component" value="Unassembled WGS sequence"/>
</dbReference>
<feature type="compositionally biased region" description="Basic and acidic residues" evidence="1">
    <location>
        <begin position="107"/>
        <end position="118"/>
    </location>
</feature>
<organism evidence="2 3">
    <name type="scientific">Pleodorina starrii</name>
    <dbReference type="NCBI Taxonomy" id="330485"/>
    <lineage>
        <taxon>Eukaryota</taxon>
        <taxon>Viridiplantae</taxon>
        <taxon>Chlorophyta</taxon>
        <taxon>core chlorophytes</taxon>
        <taxon>Chlorophyceae</taxon>
        <taxon>CS clade</taxon>
        <taxon>Chlamydomonadales</taxon>
        <taxon>Volvocaceae</taxon>
        <taxon>Pleodorina</taxon>
    </lineage>
</organism>
<feature type="compositionally biased region" description="Low complexity" evidence="1">
    <location>
        <begin position="174"/>
        <end position="183"/>
    </location>
</feature>
<evidence type="ECO:0000313" key="3">
    <source>
        <dbReference type="Proteomes" id="UP001165080"/>
    </source>
</evidence>
<sequence length="639" mass="65670">MRRCAQPLPQRSDGARCIKPAAAEFDFACPEASQAGGASGCSAPAGNGVASQAASVPRGSAAAPGAAGLAGARTGSAATAEARTDGGPRDGRREEAGGSPFASSQHSDAERRNSHPTADVERLCFSECRMTKSCGREQHQRHHHHHHHHQGQHQCQHHNHHQCQYQRQQQQQQGQCQQQQQRQHQQRHRRPPRPSAAVTLLLALLLSSCGGRAPWSLAAGQSTTSSSSSNVKWTFLVYMLADNNLECFGILDLIEMMVGMSKEPAGCSSSSCGAGCPAGYTATTTSSCGTGQFVSRCCPSSDYPDVLVLADRGVSSCPSSAPSGYPSLDTSLLASTWTSAKELLVLPGGSLQQVRDLGEIDMASPDQLAAFLQRAFARFPPTGTSSGTSSSVTRKYVLVLWDHGNGWKGYGVDDQCSSAGGYSGSGCDQFTVATLAAGLAKGLATSTSSSSSAPAKLDVLGFDACLMSMYEVAGAMAPYARTMLASEMLEPGHGWDYGALGAMTAAAATAAGASSVSTEAGMAALWISSYKAQAVSYQTSGVTLALVDLGVAAGRLVPAVGSLAAALTAALGGSASYASGVLRRRMAMAAVGSGEQESSVVVVVVVVVDPRIGRGPGPGPGGGRCWGGWGGGRKGGGRG</sequence>
<feature type="compositionally biased region" description="Basic and acidic residues" evidence="1">
    <location>
        <begin position="82"/>
        <end position="96"/>
    </location>
</feature>